<sequence length="121" mass="13122">MAVGAKKIVNATSHKADDIRFSQNTVTFNKTDKDGGAFTYSDLVKSMKSNGWKGDPVDVVRMPDGKLSSIDNTRIAAAREAGIDVKATVRGFDDLLSASEIKRFTIPKKGFVPKMSALIEN</sequence>
<dbReference type="KEGG" id="ppeg:KUA23_13755"/>
<protein>
    <submittedName>
        <fullName evidence="1">Uncharacterized protein</fullName>
    </submittedName>
</protein>
<dbReference type="EMBL" id="CP078013">
    <property type="protein sequence ID" value="USW03690.1"/>
    <property type="molecule type" value="Genomic_DNA"/>
</dbReference>
<reference evidence="1" key="1">
    <citation type="journal article" date="2022" name="Front. Plant Sci.">
        <title>Agronomic efficiency and genome mining analysis of the wheat-biostimulant rhizospheric bacterium Pseudomonas pergaminensis sp. nov. strain 1008T.</title>
        <authorList>
            <person name="Diaz M."/>
            <person name="Bach T."/>
            <person name="Gonzalez Anta G."/>
            <person name="Agaras B."/>
            <person name="Wibberg D."/>
            <person name="Noguera F."/>
            <person name="Canciani W."/>
            <person name="Valverde C."/>
        </authorList>
    </citation>
    <scope>NUCLEOTIDE SEQUENCE</scope>
    <source>
        <strain evidence="1">1008</strain>
    </source>
</reference>
<organism evidence="1 2">
    <name type="scientific">Pseudomonas pergaminensis</name>
    <dbReference type="NCBI Taxonomy" id="2853159"/>
    <lineage>
        <taxon>Bacteria</taxon>
        <taxon>Pseudomonadati</taxon>
        <taxon>Pseudomonadota</taxon>
        <taxon>Gammaproteobacteria</taxon>
        <taxon>Pseudomonadales</taxon>
        <taxon>Pseudomonadaceae</taxon>
        <taxon>Pseudomonas</taxon>
    </lineage>
</organism>
<accession>A0ABD7TPG7</accession>
<proteinExistence type="predicted"/>
<evidence type="ECO:0000313" key="1">
    <source>
        <dbReference type="EMBL" id="USW03690.1"/>
    </source>
</evidence>
<dbReference type="Proteomes" id="UP001056907">
    <property type="component" value="Chromosome"/>
</dbReference>
<evidence type="ECO:0000313" key="2">
    <source>
        <dbReference type="Proteomes" id="UP001056907"/>
    </source>
</evidence>
<dbReference type="RefSeq" id="WP_252994157.1">
    <property type="nucleotide sequence ID" value="NZ_CP078013.2"/>
</dbReference>
<reference evidence="1" key="2">
    <citation type="submission" date="2024-04" db="EMBL/GenBank/DDBJ databases">
        <authorList>
            <person name="Diaz M."/>
            <person name="Bach T."/>
            <person name="Gonzalez Anta G."/>
            <person name="Agaras B."/>
            <person name="Wibberg D."/>
            <person name="Noguera F."/>
            <person name="Canciani W."/>
            <person name="Ybarra T."/>
            <person name="Nunez M.L."/>
            <person name="Valverde C."/>
        </authorList>
    </citation>
    <scope>NUCLEOTIDE SEQUENCE</scope>
    <source>
        <strain evidence="1">1008</strain>
    </source>
</reference>
<dbReference type="AlphaFoldDB" id="A0ABD7TPG7"/>
<name>A0ABD7TPG7_9PSED</name>
<gene>
    <name evidence="1" type="ORF">KUA23_13755</name>
</gene>